<proteinExistence type="predicted"/>
<accession>A0A2G9GR80</accession>
<dbReference type="InterPro" id="IPR035200">
    <property type="entry name" value="Cdc24_OB2"/>
</dbReference>
<dbReference type="InterPro" id="IPR012340">
    <property type="entry name" value="NA-bd_OB-fold"/>
</dbReference>
<reference evidence="5" key="1">
    <citation type="journal article" date="2018" name="Gigascience">
        <title>Genome assembly of the Pink Ipe (Handroanthus impetiginosus, Bignoniaceae), a highly valued, ecologically keystone Neotropical timber forest tree.</title>
        <authorList>
            <person name="Silva-Junior O.B."/>
            <person name="Grattapaglia D."/>
            <person name="Novaes E."/>
            <person name="Collevatti R.G."/>
        </authorList>
    </citation>
    <scope>NUCLEOTIDE SEQUENCE [LARGE SCALE GENOMIC DNA]</scope>
    <source>
        <strain evidence="5">cv. UFG-1</strain>
    </source>
</reference>
<feature type="domain" description="Cell division control protein 24 OB" evidence="1">
    <location>
        <begin position="415"/>
        <end position="631"/>
    </location>
</feature>
<keyword evidence="5" id="KW-1185">Reference proteome</keyword>
<dbReference type="PANTHER" id="PTHR36033">
    <property type="entry name" value="NUCLEIC ACID-BINDING PROTEINS SUPERFAMILY"/>
    <property type="match status" value="1"/>
</dbReference>
<dbReference type="PANTHER" id="PTHR36033:SF1">
    <property type="entry name" value="NUCLEIC ACID-BINDING PROTEINS SUPERFAMILY"/>
    <property type="match status" value="1"/>
</dbReference>
<dbReference type="Pfam" id="PF17245">
    <property type="entry name" value="CDC24_OB2"/>
    <property type="match status" value="1"/>
</dbReference>
<evidence type="ECO:0000259" key="2">
    <source>
        <dbReference type="Pfam" id="PF17245"/>
    </source>
</evidence>
<feature type="domain" description="Cell division control protein 24 OB" evidence="2">
    <location>
        <begin position="165"/>
        <end position="295"/>
    </location>
</feature>
<dbReference type="SUPFAM" id="SSF50249">
    <property type="entry name" value="Nucleic acid-binding proteins"/>
    <property type="match status" value="1"/>
</dbReference>
<evidence type="ECO:0000313" key="4">
    <source>
        <dbReference type="EMBL" id="PIN07779.1"/>
    </source>
</evidence>
<dbReference type="EMBL" id="NKXS01003987">
    <property type="protein sequence ID" value="PIN07779.1"/>
    <property type="molecule type" value="Genomic_DNA"/>
</dbReference>
<dbReference type="InterPro" id="IPR035203">
    <property type="entry name" value="Cdc24_OB3"/>
</dbReference>
<dbReference type="AlphaFoldDB" id="A0A2G9GR80"/>
<evidence type="ECO:0000259" key="1">
    <source>
        <dbReference type="Pfam" id="PF17244"/>
    </source>
</evidence>
<dbReference type="Gene3D" id="2.40.50.140">
    <property type="entry name" value="Nucleic acid-binding proteins"/>
    <property type="match status" value="1"/>
</dbReference>
<organism evidence="4 5">
    <name type="scientific">Handroanthus impetiginosus</name>
    <dbReference type="NCBI Taxonomy" id="429701"/>
    <lineage>
        <taxon>Eukaryota</taxon>
        <taxon>Viridiplantae</taxon>
        <taxon>Streptophyta</taxon>
        <taxon>Embryophyta</taxon>
        <taxon>Tracheophyta</taxon>
        <taxon>Spermatophyta</taxon>
        <taxon>Magnoliopsida</taxon>
        <taxon>eudicotyledons</taxon>
        <taxon>Gunneridae</taxon>
        <taxon>Pentapetalae</taxon>
        <taxon>asterids</taxon>
        <taxon>lamiids</taxon>
        <taxon>Lamiales</taxon>
        <taxon>Bignoniaceae</taxon>
        <taxon>Crescentiina</taxon>
        <taxon>Tabebuia alliance</taxon>
        <taxon>Handroanthus</taxon>
    </lineage>
</organism>
<evidence type="ECO:0000313" key="5">
    <source>
        <dbReference type="Proteomes" id="UP000231279"/>
    </source>
</evidence>
<dbReference type="STRING" id="429701.A0A2G9GR80"/>
<evidence type="ECO:0000259" key="3">
    <source>
        <dbReference type="Pfam" id="PF17246"/>
    </source>
</evidence>
<evidence type="ECO:0008006" key="6">
    <source>
        <dbReference type="Google" id="ProtNLM"/>
    </source>
</evidence>
<dbReference type="InterPro" id="IPR035201">
    <property type="entry name" value="Cdc24_OB1"/>
</dbReference>
<feature type="domain" description="Cell division control protein 24 OB" evidence="3">
    <location>
        <begin position="38"/>
        <end position="160"/>
    </location>
</feature>
<dbReference type="Pfam" id="PF17246">
    <property type="entry name" value="CDC24_OB1"/>
    <property type="match status" value="1"/>
</dbReference>
<name>A0A2G9GR80_9LAMI</name>
<dbReference type="Proteomes" id="UP000231279">
    <property type="component" value="Unassembled WGS sequence"/>
</dbReference>
<dbReference type="Pfam" id="PF17244">
    <property type="entry name" value="CDC24_OB3"/>
    <property type="match status" value="1"/>
</dbReference>
<gene>
    <name evidence="4" type="ORF">CDL12_19646</name>
</gene>
<comment type="caution">
    <text evidence="4">The sequence shown here is derived from an EMBL/GenBank/DDBJ whole genome shotgun (WGS) entry which is preliminary data.</text>
</comment>
<dbReference type="OrthoDB" id="10265890at2759"/>
<protein>
    <recommendedName>
        <fullName evidence="6">Nucleic acid-binding protein</fullName>
    </recommendedName>
</protein>
<sequence length="670" mass="74586">MDSPNDEVLGDFMTGNETTAMEIEQSNIVEGEEEMDPFLKFIDYAKSILYQNAGELEDDLMRSPGWSWMASRILKTCVAYSSGVTPAILLSELALAWNEQNKSGAPKKQSDCIVKLKKKHKRAKLPNMITIDSIYEKRFLPLSGVIEAVIVDAYTLPGTKIYMLTLGDIWSSNTIDLYLHRRFYNIADPQNGILKKGREVLLTGCYLRFASGSSGCARLLPTEYFVVLLDEDEDDDAMLIGAQFCSDSFSAISLDAVKEGTSYSLYARIEHIGPLEVQGKYGTLQRKQVTLVDNDGMKLKLLLWGEQVLVANLFSVGSTLALDRPFIASTVDSSLDTKDEICLEYGSATQLYLVPLILHKEQVSVALTQNHYQASRLSTASNPSQGPIVSQVTLPCDSQGSIDFSNYPFRSYVVDLGDKMTGISLYGIVTDIRGSRGVFSLRIEDTTGGIWAKLHFARSWSLGRLGMGHTVYVSGLSSSLTPQKGLELSWYENGTGASFFNLSCLPALLNTSCLHRLVRLSDLSLHATGAQVCRVWLDQIQHCHVDTRFMHTLCGHLIDKATSGDLECKFCHSSCNGEVERTFHLKITLADDTAKVFAWCTGQTAAELLQISPDEFYELPEEEQIMYPSSLEHEKFMVAIVNSRRHDCGRIVQQDNDMVNWEVTRAIKCE</sequence>